<accession>A0A653DPF3</accession>
<protein>
    <submittedName>
        <fullName evidence="2">Uncharacterized protein</fullName>
    </submittedName>
</protein>
<feature type="compositionally biased region" description="Polar residues" evidence="1">
    <location>
        <begin position="66"/>
        <end position="76"/>
    </location>
</feature>
<dbReference type="OrthoDB" id="6781187at2759"/>
<evidence type="ECO:0000313" key="3">
    <source>
        <dbReference type="Proteomes" id="UP000410492"/>
    </source>
</evidence>
<feature type="region of interest" description="Disordered" evidence="1">
    <location>
        <begin position="140"/>
        <end position="222"/>
    </location>
</feature>
<name>A0A653DPF3_CALMS</name>
<dbReference type="AlphaFoldDB" id="A0A653DPF3"/>
<feature type="compositionally biased region" description="Polar residues" evidence="1">
    <location>
        <begin position="145"/>
        <end position="155"/>
    </location>
</feature>
<feature type="compositionally biased region" description="Low complexity" evidence="1">
    <location>
        <begin position="156"/>
        <end position="180"/>
    </location>
</feature>
<keyword evidence="3" id="KW-1185">Reference proteome</keyword>
<evidence type="ECO:0000256" key="1">
    <source>
        <dbReference type="SAM" id="MobiDB-lite"/>
    </source>
</evidence>
<gene>
    <name evidence="2" type="ORF">CALMAC_LOCUS19300</name>
</gene>
<feature type="region of interest" description="Disordered" evidence="1">
    <location>
        <begin position="290"/>
        <end position="342"/>
    </location>
</feature>
<proteinExistence type="predicted"/>
<sequence>MPCGCAANRAAKLAGATIAQSTASARNISENPGVTSQSTECPGFPLEEIRQRADQAVGSAQAFRDTASSASPTTRSIEAEVKDSFERIKQDLGAFNLKRYIPKPKDQQEEERKAQFGVQFAEKPPSDGFEVLHDKASALKKGTSKSDWGNITPCPSLSSRSQSQTQWQQQRSQKPASQQSAPTPNVSYVQCNRKSQSKIPQGVSPQRSEPQRPTFNQQQSAPVETLYQTGQQATPREAFNTAFIGQLPTDSQWSPTRKKTPCNHCLLHGSSTPRDAFNQGFLGQLPTDEQWASKRQQGPSATPREAFNTGSATNRCSMEATDARSPIAKGRFQRSFHWPASN</sequence>
<evidence type="ECO:0000313" key="2">
    <source>
        <dbReference type="EMBL" id="VEN62082.1"/>
    </source>
</evidence>
<feature type="region of interest" description="Disordered" evidence="1">
    <location>
        <begin position="55"/>
        <end position="78"/>
    </location>
</feature>
<dbReference type="EMBL" id="CAACVG010013590">
    <property type="protein sequence ID" value="VEN62082.1"/>
    <property type="molecule type" value="Genomic_DNA"/>
</dbReference>
<reference evidence="2 3" key="1">
    <citation type="submission" date="2019-01" db="EMBL/GenBank/DDBJ databases">
        <authorList>
            <person name="Sayadi A."/>
        </authorList>
    </citation>
    <scope>NUCLEOTIDE SEQUENCE [LARGE SCALE GENOMIC DNA]</scope>
</reference>
<feature type="compositionally biased region" description="Polar residues" evidence="1">
    <location>
        <begin position="181"/>
        <end position="222"/>
    </location>
</feature>
<dbReference type="Proteomes" id="UP000410492">
    <property type="component" value="Unassembled WGS sequence"/>
</dbReference>
<organism evidence="2 3">
    <name type="scientific">Callosobruchus maculatus</name>
    <name type="common">Southern cowpea weevil</name>
    <name type="synonym">Pulse bruchid</name>
    <dbReference type="NCBI Taxonomy" id="64391"/>
    <lineage>
        <taxon>Eukaryota</taxon>
        <taxon>Metazoa</taxon>
        <taxon>Ecdysozoa</taxon>
        <taxon>Arthropoda</taxon>
        <taxon>Hexapoda</taxon>
        <taxon>Insecta</taxon>
        <taxon>Pterygota</taxon>
        <taxon>Neoptera</taxon>
        <taxon>Endopterygota</taxon>
        <taxon>Coleoptera</taxon>
        <taxon>Polyphaga</taxon>
        <taxon>Cucujiformia</taxon>
        <taxon>Chrysomeloidea</taxon>
        <taxon>Chrysomelidae</taxon>
        <taxon>Bruchinae</taxon>
        <taxon>Bruchini</taxon>
        <taxon>Callosobruchus</taxon>
    </lineage>
</organism>